<name>A0A9N9J585_9GLOM</name>
<dbReference type="InterPro" id="IPR012337">
    <property type="entry name" value="RNaseH-like_sf"/>
</dbReference>
<sequence length="108" mass="12395">LAAVVLDPRHKLEYFEALGWSSRLITQIRDIISDKYEIKYASVQDIVDTIKESSETNILSRIYKRLRIGKQSELDIYLFVPSVDSSVPSEQVFSISGDMVTNKRNRLS</sequence>
<gene>
    <name evidence="1" type="ORF">ALEPTO_LOCUS13863</name>
</gene>
<dbReference type="EMBL" id="CAJVPS010049191">
    <property type="protein sequence ID" value="CAG8765811.1"/>
    <property type="molecule type" value="Genomic_DNA"/>
</dbReference>
<accession>A0A9N9J585</accession>
<feature type="non-terminal residue" evidence="1">
    <location>
        <position position="1"/>
    </location>
</feature>
<dbReference type="AlphaFoldDB" id="A0A9N9J585"/>
<dbReference type="Proteomes" id="UP000789508">
    <property type="component" value="Unassembled WGS sequence"/>
</dbReference>
<reference evidence="1" key="1">
    <citation type="submission" date="2021-06" db="EMBL/GenBank/DDBJ databases">
        <authorList>
            <person name="Kallberg Y."/>
            <person name="Tangrot J."/>
            <person name="Rosling A."/>
        </authorList>
    </citation>
    <scope>NUCLEOTIDE SEQUENCE</scope>
    <source>
        <strain evidence="1">FL130A</strain>
    </source>
</reference>
<evidence type="ECO:0000313" key="1">
    <source>
        <dbReference type="EMBL" id="CAG8765811.1"/>
    </source>
</evidence>
<organism evidence="1 2">
    <name type="scientific">Ambispora leptoticha</name>
    <dbReference type="NCBI Taxonomy" id="144679"/>
    <lineage>
        <taxon>Eukaryota</taxon>
        <taxon>Fungi</taxon>
        <taxon>Fungi incertae sedis</taxon>
        <taxon>Mucoromycota</taxon>
        <taxon>Glomeromycotina</taxon>
        <taxon>Glomeromycetes</taxon>
        <taxon>Archaeosporales</taxon>
        <taxon>Ambisporaceae</taxon>
        <taxon>Ambispora</taxon>
    </lineage>
</organism>
<feature type="non-terminal residue" evidence="1">
    <location>
        <position position="108"/>
    </location>
</feature>
<keyword evidence="2" id="KW-1185">Reference proteome</keyword>
<dbReference type="OrthoDB" id="2381924at2759"/>
<comment type="caution">
    <text evidence="1">The sequence shown here is derived from an EMBL/GenBank/DDBJ whole genome shotgun (WGS) entry which is preliminary data.</text>
</comment>
<evidence type="ECO:0000313" key="2">
    <source>
        <dbReference type="Proteomes" id="UP000789508"/>
    </source>
</evidence>
<proteinExistence type="predicted"/>
<protein>
    <submittedName>
        <fullName evidence="1">3184_t:CDS:1</fullName>
    </submittedName>
</protein>
<dbReference type="SUPFAM" id="SSF53098">
    <property type="entry name" value="Ribonuclease H-like"/>
    <property type="match status" value="1"/>
</dbReference>